<dbReference type="CDD" id="cd00093">
    <property type="entry name" value="HTH_XRE"/>
    <property type="match status" value="1"/>
</dbReference>
<organism evidence="3">
    <name type="scientific">Siphoviridae sp. ctmqi22</name>
    <dbReference type="NCBI Taxonomy" id="2827934"/>
    <lineage>
        <taxon>Viruses</taxon>
        <taxon>Duplodnaviria</taxon>
        <taxon>Heunggongvirae</taxon>
        <taxon>Uroviricota</taxon>
        <taxon>Caudoviricetes</taxon>
    </lineage>
</organism>
<dbReference type="PROSITE" id="PS50943">
    <property type="entry name" value="HTH_CROC1"/>
    <property type="match status" value="1"/>
</dbReference>
<name>A0A8S5T7E2_9CAUD</name>
<dbReference type="GO" id="GO:0003677">
    <property type="term" value="F:DNA binding"/>
    <property type="evidence" value="ECO:0007669"/>
    <property type="project" value="UniProtKB-KW"/>
</dbReference>
<accession>A0A8S5T7E2</accession>
<evidence type="ECO:0000256" key="1">
    <source>
        <dbReference type="ARBA" id="ARBA00023125"/>
    </source>
</evidence>
<dbReference type="PANTHER" id="PTHR46797">
    <property type="entry name" value="HTH-TYPE TRANSCRIPTIONAL REGULATOR"/>
    <property type="match status" value="1"/>
</dbReference>
<feature type="domain" description="HTH cro/C1-type" evidence="2">
    <location>
        <begin position="14"/>
        <end position="68"/>
    </location>
</feature>
<evidence type="ECO:0000259" key="2">
    <source>
        <dbReference type="PROSITE" id="PS50943"/>
    </source>
</evidence>
<dbReference type="InterPro" id="IPR050807">
    <property type="entry name" value="TransReg_Diox_bact_type"/>
</dbReference>
<dbReference type="GO" id="GO:0003700">
    <property type="term" value="F:DNA-binding transcription factor activity"/>
    <property type="evidence" value="ECO:0007669"/>
    <property type="project" value="TreeGrafter"/>
</dbReference>
<dbReference type="SMART" id="SM00530">
    <property type="entry name" value="HTH_XRE"/>
    <property type="match status" value="1"/>
</dbReference>
<dbReference type="InterPro" id="IPR010982">
    <property type="entry name" value="Lambda_DNA-bd_dom_sf"/>
</dbReference>
<dbReference type="Gene3D" id="1.10.260.40">
    <property type="entry name" value="lambda repressor-like DNA-binding domains"/>
    <property type="match status" value="1"/>
</dbReference>
<evidence type="ECO:0000313" key="3">
    <source>
        <dbReference type="EMBL" id="DAF59169.1"/>
    </source>
</evidence>
<proteinExistence type="predicted"/>
<dbReference type="EMBL" id="BK032764">
    <property type="protein sequence ID" value="DAF59169.1"/>
    <property type="molecule type" value="Genomic_DNA"/>
</dbReference>
<dbReference type="InterPro" id="IPR001387">
    <property type="entry name" value="Cro/C1-type_HTH"/>
</dbReference>
<dbReference type="PANTHER" id="PTHR46797:SF24">
    <property type="entry name" value="DNA-BINDING PHAGE PROTEIN"/>
    <property type="match status" value="1"/>
</dbReference>
<protein>
    <submittedName>
        <fullName evidence="3">Repressor protein</fullName>
    </submittedName>
</protein>
<dbReference type="SUPFAM" id="SSF47413">
    <property type="entry name" value="lambda repressor-like DNA-binding domains"/>
    <property type="match status" value="1"/>
</dbReference>
<keyword evidence="1" id="KW-0238">DNA-binding</keyword>
<dbReference type="Pfam" id="PF01381">
    <property type="entry name" value="HTH_3"/>
    <property type="match status" value="1"/>
</dbReference>
<reference evidence="3" key="1">
    <citation type="journal article" date="2021" name="Proc. Natl. Acad. Sci. U.S.A.">
        <title>A Catalog of Tens of Thousands of Viruses from Human Metagenomes Reveals Hidden Associations with Chronic Diseases.</title>
        <authorList>
            <person name="Tisza M.J."/>
            <person name="Buck C.B."/>
        </authorList>
    </citation>
    <scope>NUCLEOTIDE SEQUENCE</scope>
    <source>
        <strain evidence="3">Ctmqi22</strain>
    </source>
</reference>
<sequence>MEQQQINTVFPVRLKRLRERRRISRKVLSECCGMSKNVISQYERGDREPTASSLAQIADFFEVSTDYLLGRQNFL</sequence>